<dbReference type="AlphaFoldDB" id="A0A846S403"/>
<proteinExistence type="predicted"/>
<name>A0A846S403_9MICO</name>
<protein>
    <submittedName>
        <fullName evidence="1">Uncharacterized protein</fullName>
    </submittedName>
</protein>
<accession>A0A846S403</accession>
<evidence type="ECO:0000313" key="1">
    <source>
        <dbReference type="EMBL" id="NJC58465.1"/>
    </source>
</evidence>
<organism evidence="1 2">
    <name type="scientific">Brevibacterium marinum</name>
    <dbReference type="NCBI Taxonomy" id="418643"/>
    <lineage>
        <taxon>Bacteria</taxon>
        <taxon>Bacillati</taxon>
        <taxon>Actinomycetota</taxon>
        <taxon>Actinomycetes</taxon>
        <taxon>Micrococcales</taxon>
        <taxon>Brevibacteriaceae</taxon>
        <taxon>Brevibacterium</taxon>
    </lineage>
</organism>
<dbReference type="Proteomes" id="UP000576792">
    <property type="component" value="Unassembled WGS sequence"/>
</dbReference>
<reference evidence="1 2" key="1">
    <citation type="submission" date="2020-03" db="EMBL/GenBank/DDBJ databases">
        <title>Sequencing the genomes of 1000 actinobacteria strains.</title>
        <authorList>
            <person name="Klenk H.-P."/>
        </authorList>
    </citation>
    <scope>NUCLEOTIDE SEQUENCE [LARGE SCALE GENOMIC DNA]</scope>
    <source>
        <strain evidence="1 2">DSM 18964</strain>
    </source>
</reference>
<comment type="caution">
    <text evidence="1">The sequence shown here is derived from an EMBL/GenBank/DDBJ whole genome shotgun (WGS) entry which is preliminary data.</text>
</comment>
<gene>
    <name evidence="1" type="ORF">BKA07_003500</name>
</gene>
<evidence type="ECO:0000313" key="2">
    <source>
        <dbReference type="Proteomes" id="UP000576792"/>
    </source>
</evidence>
<dbReference type="EMBL" id="JAATJN010000001">
    <property type="protein sequence ID" value="NJC58465.1"/>
    <property type="molecule type" value="Genomic_DNA"/>
</dbReference>
<keyword evidence="2" id="KW-1185">Reference proteome</keyword>
<sequence length="32" mass="3539">MVVKPNHESIKDWAEIAEKRSSLAVQLSSDLG</sequence>